<dbReference type="Gene3D" id="1.10.510.10">
    <property type="entry name" value="Transferase(Phosphotransferase) domain 1"/>
    <property type="match status" value="1"/>
</dbReference>
<evidence type="ECO:0000256" key="2">
    <source>
        <dbReference type="ARBA" id="ARBA00022741"/>
    </source>
</evidence>
<dbReference type="Proteomes" id="UP001168098">
    <property type="component" value="Unassembled WGS sequence"/>
</dbReference>
<dbReference type="AlphaFoldDB" id="A0AA38Z7C0"/>
<reference evidence="6 7" key="1">
    <citation type="journal article" date="2023" name="BMC Biotechnol.">
        <title>Vitis rotundifolia cv Carlos genome sequencing.</title>
        <authorList>
            <person name="Huff M."/>
            <person name="Hulse-Kemp A."/>
            <person name="Scheffler B."/>
            <person name="Youngblood R."/>
            <person name="Simpson S."/>
            <person name="Babiker E."/>
            <person name="Staton M."/>
        </authorList>
    </citation>
    <scope>NUCLEOTIDE SEQUENCE [LARGE SCALE GENOMIC DNA]</scope>
    <source>
        <tissue evidence="6">Leaf</tissue>
    </source>
</reference>
<keyword evidence="3" id="KW-0418">Kinase</keyword>
<dbReference type="InterPro" id="IPR001245">
    <property type="entry name" value="Ser-Thr/Tyr_kinase_cat_dom"/>
</dbReference>
<dbReference type="PANTHER" id="PTHR47973">
    <property type="entry name" value="CYSTEINE-RICH RECEPTOR-LIKE PROTEIN KINASE 3"/>
    <property type="match status" value="1"/>
</dbReference>
<dbReference type="SUPFAM" id="SSF56112">
    <property type="entry name" value="Protein kinase-like (PK-like)"/>
    <property type="match status" value="1"/>
</dbReference>
<proteinExistence type="predicted"/>
<comment type="caution">
    <text evidence="6">The sequence shown here is derived from an EMBL/GenBank/DDBJ whole genome shotgun (WGS) entry which is preliminary data.</text>
</comment>
<feature type="domain" description="Serine-threonine/tyrosine-protein kinase catalytic" evidence="5">
    <location>
        <begin position="37"/>
        <end position="128"/>
    </location>
</feature>
<evidence type="ECO:0000256" key="3">
    <source>
        <dbReference type="ARBA" id="ARBA00022777"/>
    </source>
</evidence>
<keyword evidence="2" id="KW-0547">Nucleotide-binding</keyword>
<evidence type="ECO:0000256" key="1">
    <source>
        <dbReference type="ARBA" id="ARBA00022679"/>
    </source>
</evidence>
<dbReference type="GO" id="GO:0004672">
    <property type="term" value="F:protein kinase activity"/>
    <property type="evidence" value="ECO:0007669"/>
    <property type="project" value="InterPro"/>
</dbReference>
<keyword evidence="1" id="KW-0808">Transferase</keyword>
<evidence type="ECO:0000313" key="6">
    <source>
        <dbReference type="EMBL" id="KAJ9683367.1"/>
    </source>
</evidence>
<dbReference type="InterPro" id="IPR052059">
    <property type="entry name" value="CR_Ser/Thr_kinase"/>
</dbReference>
<name>A0AA38Z7C0_VITRO</name>
<evidence type="ECO:0000259" key="5">
    <source>
        <dbReference type="Pfam" id="PF07714"/>
    </source>
</evidence>
<dbReference type="Pfam" id="PF07714">
    <property type="entry name" value="PK_Tyr_Ser-Thr"/>
    <property type="match status" value="1"/>
</dbReference>
<dbReference type="GO" id="GO:0005524">
    <property type="term" value="F:ATP binding"/>
    <property type="evidence" value="ECO:0007669"/>
    <property type="project" value="UniProtKB-KW"/>
</dbReference>
<gene>
    <name evidence="6" type="ORF">PVL29_019094</name>
</gene>
<dbReference type="EMBL" id="JARBHA010000014">
    <property type="protein sequence ID" value="KAJ9683367.1"/>
    <property type="molecule type" value="Genomic_DNA"/>
</dbReference>
<accession>A0AA38Z7C0</accession>
<dbReference type="InterPro" id="IPR011009">
    <property type="entry name" value="Kinase-like_dom_sf"/>
</dbReference>
<keyword evidence="4" id="KW-0067">ATP-binding</keyword>
<evidence type="ECO:0000313" key="7">
    <source>
        <dbReference type="Proteomes" id="UP001168098"/>
    </source>
</evidence>
<protein>
    <recommendedName>
        <fullName evidence="5">Serine-threonine/tyrosine-protein kinase catalytic domain-containing protein</fullName>
    </recommendedName>
</protein>
<keyword evidence="7" id="KW-1185">Reference proteome</keyword>
<sequence length="136" mass="15144">MCSQMGCEVIVGVSGLAKLFDPSDSHVITAVCGVAGLIASEYSFTGQFSKKTDVFRFGILVLEFTTKMRALEFGKTKIQQEKKVEVLVERELGCNYDNIDMGKMLQVTLLCAQHLPAYSPKMSEVVKMMEDYKVRS</sequence>
<evidence type="ECO:0000256" key="4">
    <source>
        <dbReference type="ARBA" id="ARBA00022840"/>
    </source>
</evidence>
<organism evidence="6 7">
    <name type="scientific">Vitis rotundifolia</name>
    <name type="common">Muscadine grape</name>
    <dbReference type="NCBI Taxonomy" id="103349"/>
    <lineage>
        <taxon>Eukaryota</taxon>
        <taxon>Viridiplantae</taxon>
        <taxon>Streptophyta</taxon>
        <taxon>Embryophyta</taxon>
        <taxon>Tracheophyta</taxon>
        <taxon>Spermatophyta</taxon>
        <taxon>Magnoliopsida</taxon>
        <taxon>eudicotyledons</taxon>
        <taxon>Gunneridae</taxon>
        <taxon>Pentapetalae</taxon>
        <taxon>rosids</taxon>
        <taxon>Vitales</taxon>
        <taxon>Vitaceae</taxon>
        <taxon>Viteae</taxon>
        <taxon>Vitis</taxon>
    </lineage>
</organism>